<evidence type="ECO:0000256" key="5">
    <source>
        <dbReference type="ARBA" id="ARBA00022989"/>
    </source>
</evidence>
<feature type="domain" description="POTRA" evidence="8">
    <location>
        <begin position="31"/>
        <end position="99"/>
    </location>
</feature>
<keyword evidence="5" id="KW-1133">Transmembrane helix</keyword>
<dbReference type="InterPro" id="IPR026579">
    <property type="entry name" value="FtsQ"/>
</dbReference>
<evidence type="ECO:0000256" key="4">
    <source>
        <dbReference type="ARBA" id="ARBA00022692"/>
    </source>
</evidence>
<dbReference type="InterPro" id="IPR034746">
    <property type="entry name" value="POTRA"/>
</dbReference>
<dbReference type="AlphaFoldDB" id="A0A212JHG3"/>
<keyword evidence="2" id="KW-1003">Cell membrane</keyword>
<accession>A0A212JHG3</accession>
<proteinExistence type="predicted"/>
<organism evidence="9">
    <name type="scientific">uncultured delta proteobacterium</name>
    <dbReference type="NCBI Taxonomy" id="34034"/>
    <lineage>
        <taxon>Bacteria</taxon>
        <taxon>Deltaproteobacteria</taxon>
        <taxon>environmental samples</taxon>
    </lineage>
</organism>
<dbReference type="PANTHER" id="PTHR35851:SF1">
    <property type="entry name" value="CELL DIVISION PROTEIN FTSQ"/>
    <property type="match status" value="1"/>
</dbReference>
<evidence type="ECO:0000256" key="2">
    <source>
        <dbReference type="ARBA" id="ARBA00022475"/>
    </source>
</evidence>
<evidence type="ECO:0000256" key="6">
    <source>
        <dbReference type="ARBA" id="ARBA00023136"/>
    </source>
</evidence>
<dbReference type="PROSITE" id="PS51779">
    <property type="entry name" value="POTRA"/>
    <property type="match status" value="1"/>
</dbReference>
<sequence length="238" mass="26170">MGTVGLCLAVVGFLTIGLLYGYRYLTISPYFAVKNLEIAGNLRLTSREVLDTAGLATGMNSLLVSIDDVERRLAANPWIATVSVRRSLPDGFSIRLREKEPRFWMRHGGTLFYADARGRLIVPVSAGRFASFPTLEVEPGAEDLTTRLPELLASLASSRVAVDVANLSLIRLSPGRGVEVFVDNDRLILSIGQEEWTDNLVRLAATLADVTRRGELKDVREVRVHGARVWVIKKGPVV</sequence>
<protein>
    <submittedName>
        <fullName evidence="9">POTRA domain, FtsQ-type family protein</fullName>
    </submittedName>
</protein>
<dbReference type="GO" id="GO:0090529">
    <property type="term" value="P:cell septum assembly"/>
    <property type="evidence" value="ECO:0007669"/>
    <property type="project" value="InterPro"/>
</dbReference>
<keyword evidence="3" id="KW-0132">Cell division</keyword>
<comment type="subcellular location">
    <subcellularLocation>
        <location evidence="1">Membrane</location>
    </subcellularLocation>
</comment>
<evidence type="ECO:0000256" key="3">
    <source>
        <dbReference type="ARBA" id="ARBA00022618"/>
    </source>
</evidence>
<dbReference type="Gene3D" id="3.10.20.310">
    <property type="entry name" value="membrane protein fhac"/>
    <property type="match status" value="1"/>
</dbReference>
<gene>
    <name evidence="9" type="ORF">KL86DPRO_11460</name>
</gene>
<keyword evidence="6" id="KW-0472">Membrane</keyword>
<dbReference type="EMBL" id="FLUQ01000001">
    <property type="protein sequence ID" value="SBV98867.1"/>
    <property type="molecule type" value="Genomic_DNA"/>
</dbReference>
<dbReference type="PANTHER" id="PTHR35851">
    <property type="entry name" value="CELL DIVISION PROTEIN FTSQ"/>
    <property type="match status" value="1"/>
</dbReference>
<keyword evidence="4" id="KW-0812">Transmembrane</keyword>
<evidence type="ECO:0000256" key="1">
    <source>
        <dbReference type="ARBA" id="ARBA00004370"/>
    </source>
</evidence>
<reference evidence="9" key="1">
    <citation type="submission" date="2016-04" db="EMBL/GenBank/DDBJ databases">
        <authorList>
            <person name="Evans L.H."/>
            <person name="Alamgir A."/>
            <person name="Owens N."/>
            <person name="Weber N.D."/>
            <person name="Virtaneva K."/>
            <person name="Barbian K."/>
            <person name="Babar A."/>
            <person name="Rosenke K."/>
        </authorList>
    </citation>
    <scope>NUCLEOTIDE SEQUENCE</scope>
    <source>
        <strain evidence="9">86</strain>
    </source>
</reference>
<dbReference type="InterPro" id="IPR013685">
    <property type="entry name" value="POTRA_FtsQ_type"/>
</dbReference>
<dbReference type="GO" id="GO:0016020">
    <property type="term" value="C:membrane"/>
    <property type="evidence" value="ECO:0007669"/>
    <property type="project" value="UniProtKB-SubCell"/>
</dbReference>
<keyword evidence="7" id="KW-0131">Cell cycle</keyword>
<dbReference type="Pfam" id="PF08478">
    <property type="entry name" value="POTRA_1"/>
    <property type="match status" value="1"/>
</dbReference>
<evidence type="ECO:0000313" key="9">
    <source>
        <dbReference type="EMBL" id="SBV98867.1"/>
    </source>
</evidence>
<evidence type="ECO:0000256" key="7">
    <source>
        <dbReference type="ARBA" id="ARBA00023306"/>
    </source>
</evidence>
<evidence type="ECO:0000259" key="8">
    <source>
        <dbReference type="PROSITE" id="PS51779"/>
    </source>
</evidence>
<name>A0A212JHG3_9DELT</name>